<dbReference type="SUPFAM" id="SSF56496">
    <property type="entry name" value="Fibrinogen C-terminal domain-like"/>
    <property type="match status" value="1"/>
</dbReference>
<dbReference type="InterPro" id="IPR014716">
    <property type="entry name" value="Fibrinogen_a/b/g_C_1"/>
</dbReference>
<evidence type="ECO:0000313" key="4">
    <source>
        <dbReference type="EMBL" id="KAK2161630.1"/>
    </source>
</evidence>
<comment type="caution">
    <text evidence="4">The sequence shown here is derived from an EMBL/GenBank/DDBJ whole genome shotgun (WGS) entry which is preliminary data.</text>
</comment>
<name>A0AAD9JZK2_RIDPI</name>
<gene>
    <name evidence="4" type="ORF">NP493_1570g00002</name>
</gene>
<dbReference type="InterPro" id="IPR002181">
    <property type="entry name" value="Fibrinogen_a/b/g_C_dom"/>
</dbReference>
<feature type="coiled-coil region" evidence="1">
    <location>
        <begin position="66"/>
        <end position="93"/>
    </location>
</feature>
<dbReference type="EMBL" id="JAODUO010001569">
    <property type="protein sequence ID" value="KAK2161630.1"/>
    <property type="molecule type" value="Genomic_DNA"/>
</dbReference>
<keyword evidence="2" id="KW-0732">Signal</keyword>
<dbReference type="PANTHER" id="PTHR19143">
    <property type="entry name" value="FIBRINOGEN/TENASCIN/ANGIOPOEITIN"/>
    <property type="match status" value="1"/>
</dbReference>
<evidence type="ECO:0000256" key="2">
    <source>
        <dbReference type="SAM" id="SignalP"/>
    </source>
</evidence>
<feature type="signal peptide" evidence="2">
    <location>
        <begin position="1"/>
        <end position="18"/>
    </location>
</feature>
<dbReference type="Proteomes" id="UP001209878">
    <property type="component" value="Unassembled WGS sequence"/>
</dbReference>
<keyword evidence="5" id="KW-1185">Reference proteome</keyword>
<dbReference type="AlphaFoldDB" id="A0AAD9JZK2"/>
<reference evidence="4" key="1">
    <citation type="journal article" date="2023" name="Mol. Biol. Evol.">
        <title>Third-Generation Sequencing Reveals the Adaptive Role of the Epigenome in Three Deep-Sea Polychaetes.</title>
        <authorList>
            <person name="Perez M."/>
            <person name="Aroh O."/>
            <person name="Sun Y."/>
            <person name="Lan Y."/>
            <person name="Juniper S.K."/>
            <person name="Young C.R."/>
            <person name="Angers B."/>
            <person name="Qian P.Y."/>
        </authorList>
    </citation>
    <scope>NUCLEOTIDE SEQUENCE</scope>
    <source>
        <strain evidence="4">R07B-5</strain>
    </source>
</reference>
<dbReference type="Pfam" id="PF00147">
    <property type="entry name" value="Fibrinogen_C"/>
    <property type="match status" value="1"/>
</dbReference>
<dbReference type="PROSITE" id="PS51406">
    <property type="entry name" value="FIBRINOGEN_C_2"/>
    <property type="match status" value="1"/>
</dbReference>
<sequence>MARMIAVYLLLTLVAVDCGDQYYNFNVHQSPCAINQTNPAGRPGAAVVVPTAPGRERPTVPGDALGKKNEANIDDLRRQLARVSREVASLKLRLSRGGGDVTVSVEGIQLAGTYVYFGCPREININVVTFVTTSLRPMVVGFMKLNKTAEAGTHRILLEPTQPPFPVFCTIAKYIVIQRRSSPFDVPFNRTWHDYKVGFGHVTGDFWLGLDKLHAITAQPYTRYSLRIEAKLYTGGVVYVETDGFYIGDEKQQYKIMSIGRVVTKTTSNLLKKDQVFATQDKDQKFKCGMRYNGFWYYERVGSSYTSCSLMTLNSNTPYWIGKSRTIVHTEMMIRPVDM</sequence>
<protein>
    <recommendedName>
        <fullName evidence="3">Fibrinogen C-terminal domain-containing protein</fullName>
    </recommendedName>
</protein>
<dbReference type="Gene3D" id="3.90.215.10">
    <property type="entry name" value="Gamma Fibrinogen, chain A, domain 1"/>
    <property type="match status" value="1"/>
</dbReference>
<evidence type="ECO:0000259" key="3">
    <source>
        <dbReference type="PROSITE" id="PS51406"/>
    </source>
</evidence>
<feature type="chain" id="PRO_5041914746" description="Fibrinogen C-terminal domain-containing protein" evidence="2">
    <location>
        <begin position="19"/>
        <end position="339"/>
    </location>
</feature>
<dbReference type="GO" id="GO:0005615">
    <property type="term" value="C:extracellular space"/>
    <property type="evidence" value="ECO:0007669"/>
    <property type="project" value="TreeGrafter"/>
</dbReference>
<dbReference type="InterPro" id="IPR050373">
    <property type="entry name" value="Fibrinogen_C-term_domain"/>
</dbReference>
<evidence type="ECO:0000256" key="1">
    <source>
        <dbReference type="SAM" id="Coils"/>
    </source>
</evidence>
<keyword evidence="1" id="KW-0175">Coiled coil</keyword>
<proteinExistence type="predicted"/>
<feature type="domain" description="Fibrinogen C-terminal" evidence="3">
    <location>
        <begin position="131"/>
        <end position="338"/>
    </location>
</feature>
<accession>A0AAD9JZK2</accession>
<evidence type="ECO:0000313" key="5">
    <source>
        <dbReference type="Proteomes" id="UP001209878"/>
    </source>
</evidence>
<dbReference type="InterPro" id="IPR036056">
    <property type="entry name" value="Fibrinogen-like_C"/>
</dbReference>
<organism evidence="4 5">
    <name type="scientific">Ridgeia piscesae</name>
    <name type="common">Tubeworm</name>
    <dbReference type="NCBI Taxonomy" id="27915"/>
    <lineage>
        <taxon>Eukaryota</taxon>
        <taxon>Metazoa</taxon>
        <taxon>Spiralia</taxon>
        <taxon>Lophotrochozoa</taxon>
        <taxon>Annelida</taxon>
        <taxon>Polychaeta</taxon>
        <taxon>Sedentaria</taxon>
        <taxon>Canalipalpata</taxon>
        <taxon>Sabellida</taxon>
        <taxon>Siboglinidae</taxon>
        <taxon>Ridgeia</taxon>
    </lineage>
</organism>
<dbReference type="SMART" id="SM00186">
    <property type="entry name" value="FBG"/>
    <property type="match status" value="1"/>
</dbReference>